<keyword evidence="2" id="KW-1185">Reference proteome</keyword>
<sequence length="56" mass="5993">MTVPAVGVIFAIALCRLSGAGGCITLTSGLTQLAQCERQLLVHKYYLNLIPNALYL</sequence>
<protein>
    <submittedName>
        <fullName evidence="1">Uncharacterized protein</fullName>
    </submittedName>
</protein>
<organism evidence="1 2">
    <name type="scientific">Nostoc flagelliforme FACHB-838</name>
    <dbReference type="NCBI Taxonomy" id="2692904"/>
    <lineage>
        <taxon>Bacteria</taxon>
        <taxon>Bacillati</taxon>
        <taxon>Cyanobacteriota</taxon>
        <taxon>Cyanophyceae</taxon>
        <taxon>Nostocales</taxon>
        <taxon>Nostocaceae</taxon>
        <taxon>Nostoc</taxon>
    </lineage>
</organism>
<evidence type="ECO:0000313" key="2">
    <source>
        <dbReference type="Proteomes" id="UP000623440"/>
    </source>
</evidence>
<reference evidence="1 2" key="1">
    <citation type="journal article" date="2020" name="ISME J.">
        <title>Comparative genomics reveals insights into cyanobacterial evolution and habitat adaptation.</title>
        <authorList>
            <person name="Chen M.Y."/>
            <person name="Teng W.K."/>
            <person name="Zhao L."/>
            <person name="Hu C.X."/>
            <person name="Zhou Y.K."/>
            <person name="Han B.P."/>
            <person name="Song L.R."/>
            <person name="Shu W.S."/>
        </authorList>
    </citation>
    <scope>NUCLEOTIDE SEQUENCE [LARGE SCALE GENOMIC DNA]</scope>
    <source>
        <strain evidence="1 2">FACHB-838</strain>
    </source>
</reference>
<evidence type="ECO:0000313" key="1">
    <source>
        <dbReference type="EMBL" id="MBD2537082.1"/>
    </source>
</evidence>
<dbReference type="EMBL" id="JACJSI010000661">
    <property type="protein sequence ID" value="MBD2537082.1"/>
    <property type="molecule type" value="Genomic_DNA"/>
</dbReference>
<name>A0ABR8E5Q3_9NOSO</name>
<dbReference type="Proteomes" id="UP000623440">
    <property type="component" value="Unassembled WGS sequence"/>
</dbReference>
<gene>
    <name evidence="1" type="ORF">H6G97_51010</name>
</gene>
<comment type="caution">
    <text evidence="1">The sequence shown here is derived from an EMBL/GenBank/DDBJ whole genome shotgun (WGS) entry which is preliminary data.</text>
</comment>
<proteinExistence type="predicted"/>
<accession>A0ABR8E5Q3</accession>